<reference evidence="2" key="1">
    <citation type="submission" date="2019-11" db="EMBL/GenBank/DDBJ databases">
        <title>Bipolaris sorokiniana Genome sequencing.</title>
        <authorList>
            <person name="Wang H."/>
        </authorList>
    </citation>
    <scope>NUCLEOTIDE SEQUENCE</scope>
</reference>
<protein>
    <submittedName>
        <fullName evidence="2">Uncharacterized protein</fullName>
    </submittedName>
</protein>
<feature type="compositionally biased region" description="Polar residues" evidence="1">
    <location>
        <begin position="51"/>
        <end position="66"/>
    </location>
</feature>
<feature type="compositionally biased region" description="Basic and acidic residues" evidence="1">
    <location>
        <begin position="295"/>
        <end position="306"/>
    </location>
</feature>
<comment type="caution">
    <text evidence="2">The sequence shown here is derived from an EMBL/GenBank/DDBJ whole genome shotgun (WGS) entry which is preliminary data.</text>
</comment>
<feature type="compositionally biased region" description="Polar residues" evidence="1">
    <location>
        <begin position="178"/>
        <end position="212"/>
    </location>
</feature>
<gene>
    <name evidence="2" type="ORF">GGP41_010601</name>
</gene>
<feature type="compositionally biased region" description="Polar residues" evidence="1">
    <location>
        <begin position="310"/>
        <end position="319"/>
    </location>
</feature>
<feature type="region of interest" description="Disordered" evidence="1">
    <location>
        <begin position="50"/>
        <end position="328"/>
    </location>
</feature>
<evidence type="ECO:0000256" key="1">
    <source>
        <dbReference type="SAM" id="MobiDB-lite"/>
    </source>
</evidence>
<organism evidence="2 3">
    <name type="scientific">Cochliobolus sativus</name>
    <name type="common">Common root rot and spot blotch fungus</name>
    <name type="synonym">Bipolaris sorokiniana</name>
    <dbReference type="NCBI Taxonomy" id="45130"/>
    <lineage>
        <taxon>Eukaryota</taxon>
        <taxon>Fungi</taxon>
        <taxon>Dikarya</taxon>
        <taxon>Ascomycota</taxon>
        <taxon>Pezizomycotina</taxon>
        <taxon>Dothideomycetes</taxon>
        <taxon>Pleosporomycetidae</taxon>
        <taxon>Pleosporales</taxon>
        <taxon>Pleosporineae</taxon>
        <taxon>Pleosporaceae</taxon>
        <taxon>Bipolaris</taxon>
    </lineage>
</organism>
<name>A0A8H5ZI59_COCSA</name>
<evidence type="ECO:0000313" key="2">
    <source>
        <dbReference type="EMBL" id="KAF5850958.1"/>
    </source>
</evidence>
<proteinExistence type="predicted"/>
<dbReference type="AlphaFoldDB" id="A0A8H5ZI59"/>
<evidence type="ECO:0000313" key="3">
    <source>
        <dbReference type="Proteomes" id="UP000624244"/>
    </source>
</evidence>
<dbReference type="EMBL" id="WNKQ01000006">
    <property type="protein sequence ID" value="KAF5850958.1"/>
    <property type="molecule type" value="Genomic_DNA"/>
</dbReference>
<sequence>MPRALAPSTSHVSCLQLARQRTPAQLIHDGNFACVNMSAKPVSQIGRISNAHPQSRNAGTVASLQNDAEGAKPRSLLPQPGQHRYNTRSSILPEPSEPEAEDTSPSPSDAQSPPKVATSAQEGQATGAAPGRLRPRAVYQHGTPSSQSAGQGDKTSSRSIRPPTSVSKLAEPQKVGLSRSQSLRKPVATSQIGQSSALSGHARTQSTSTISTGRRDLAKATTGTERPKSISAAPSRITKASNTSADTVPSTSRISARTTGLGRTASVRTKSDAPAAVAGSGVTSKSEEPSAIQPKRKEVTVEEAKKTSRPAFSTLQQHFTPRKTGKAPTASFINPAPQPVSHSLPPEIASLQSDLLQLHLLHRSSADVSQRWEQSAKRVLHSKFDEVASLHQVMLENERAGQEQKNLHSLLEWSNGGSTAGLVEHVQILSEPLHELPSLVEPGGRLQRLVADFEQWISWVQEIRSARGGHAGGSNALGTIEGLRDSWKADTAALIRKLTVFAGDLERLALPTPGSSISSMVDACTTILRGVLDELQIMQKIEAEVVSREKLWVEDRLRTIARDVGMHASDNGGEMAAWRD</sequence>
<feature type="compositionally biased region" description="Polar residues" evidence="1">
    <location>
        <begin position="238"/>
        <end position="258"/>
    </location>
</feature>
<accession>A0A8H5ZI59</accession>
<feature type="compositionally biased region" description="Polar residues" evidence="1">
    <location>
        <begin position="142"/>
        <end position="167"/>
    </location>
</feature>
<dbReference type="Proteomes" id="UP000624244">
    <property type="component" value="Unassembled WGS sequence"/>
</dbReference>